<dbReference type="InterPro" id="IPR010473">
    <property type="entry name" value="GTPase-bd"/>
</dbReference>
<dbReference type="SUPFAM" id="SSF48371">
    <property type="entry name" value="ARM repeat"/>
    <property type="match status" value="1"/>
</dbReference>
<evidence type="ECO:0000313" key="2">
    <source>
        <dbReference type="EMBL" id="ORX43397.1"/>
    </source>
</evidence>
<dbReference type="Gene3D" id="1.25.10.10">
    <property type="entry name" value="Leucine-rich Repeat Variant"/>
    <property type="match status" value="1"/>
</dbReference>
<dbReference type="Pfam" id="PF06371">
    <property type="entry name" value="Drf_GBD"/>
    <property type="match status" value="1"/>
</dbReference>
<dbReference type="SMART" id="SM01140">
    <property type="entry name" value="Drf_GBD"/>
    <property type="match status" value="1"/>
</dbReference>
<organism evidence="2 3">
    <name type="scientific">Piromyces finnis</name>
    <dbReference type="NCBI Taxonomy" id="1754191"/>
    <lineage>
        <taxon>Eukaryota</taxon>
        <taxon>Fungi</taxon>
        <taxon>Fungi incertae sedis</taxon>
        <taxon>Chytridiomycota</taxon>
        <taxon>Chytridiomycota incertae sedis</taxon>
        <taxon>Neocallimastigomycetes</taxon>
        <taxon>Neocallimastigales</taxon>
        <taxon>Neocallimastigaceae</taxon>
        <taxon>Piromyces</taxon>
    </lineage>
</organism>
<dbReference type="GO" id="GO:0031267">
    <property type="term" value="F:small GTPase binding"/>
    <property type="evidence" value="ECO:0007669"/>
    <property type="project" value="InterPro"/>
</dbReference>
<dbReference type="InterPro" id="IPR011989">
    <property type="entry name" value="ARM-like"/>
</dbReference>
<protein>
    <recommendedName>
        <fullName evidence="1">Formin GTPase-binding domain-containing protein</fullName>
    </recommendedName>
</protein>
<reference evidence="2 3" key="2">
    <citation type="submission" date="2016-08" db="EMBL/GenBank/DDBJ databases">
        <title>Pervasive Adenine N6-methylation of Active Genes in Fungi.</title>
        <authorList>
            <consortium name="DOE Joint Genome Institute"/>
            <person name="Mondo S.J."/>
            <person name="Dannebaum R.O."/>
            <person name="Kuo R.C."/>
            <person name="Labutti K."/>
            <person name="Haridas S."/>
            <person name="Kuo A."/>
            <person name="Salamov A."/>
            <person name="Ahrendt S.R."/>
            <person name="Lipzen A."/>
            <person name="Sullivan W."/>
            <person name="Andreopoulos W.B."/>
            <person name="Clum A."/>
            <person name="Lindquist E."/>
            <person name="Daum C."/>
            <person name="Ramamoorthy G.K."/>
            <person name="Gryganskyi A."/>
            <person name="Culley D."/>
            <person name="Magnuson J.K."/>
            <person name="James T.Y."/>
            <person name="O'Malley M.A."/>
            <person name="Stajich J.E."/>
            <person name="Spatafora J.W."/>
            <person name="Visel A."/>
            <person name="Grigoriev I.V."/>
        </authorList>
    </citation>
    <scope>NUCLEOTIDE SEQUENCE [LARGE SCALE GENOMIC DNA]</scope>
    <source>
        <strain evidence="3">finn</strain>
    </source>
</reference>
<accession>A0A1Y1UY93</accession>
<comment type="caution">
    <text evidence="2">The sequence shown here is derived from an EMBL/GenBank/DDBJ whole genome shotgun (WGS) entry which is preliminary data.</text>
</comment>
<evidence type="ECO:0000313" key="3">
    <source>
        <dbReference type="Proteomes" id="UP000193719"/>
    </source>
</evidence>
<dbReference type="GO" id="GO:0030036">
    <property type="term" value="P:actin cytoskeleton organization"/>
    <property type="evidence" value="ECO:0007669"/>
    <property type="project" value="InterPro"/>
</dbReference>
<evidence type="ECO:0000259" key="1">
    <source>
        <dbReference type="SMART" id="SM01140"/>
    </source>
</evidence>
<dbReference type="Proteomes" id="UP000193719">
    <property type="component" value="Unassembled WGS sequence"/>
</dbReference>
<sequence length="1020" mass="118162">MFNNENNNESNTKLSHHVFQINRKEPNFDHSKGNTKYVKKDMNINIDDDDDEINNYTNDTSSSYSISAFDSLKNYRKSVSPGNSRSSVKINYKDNYDFNYNNDNSSNNKNMNISNDENHIYHESTSNNSIPLSDNFINENENEKIYIQDNKNMENNKENDIEYKINLSNEKFRVIPRNNNDEEQFNELYINKAYILKKFDKMMDDLGLTTEGRMTLMNLSLEKKWEIFRMQKDKINNECNNPNINSSSYDNSPKYFINLLKKNSINTKMLTKLRFMISDDSSNWLTNFIKLGGYYYLNKNIMEIVIKDIKCSKDWINHENLVRCIRGFFHSRIGLETLYSDPTPLLLITLSLFYHQLIHLKKNVNYDNSVQSIFLSSSTVLPLSNRVLILDMLSYLTKIETPLGWNMVLDAMHWVSLGNGNKIVYLEDIKNRLLLSKEKFKQNIHSKKNLKKGTLKSFNFSSLSIIPKNLLKQTSFISQKGKTLKGINDKNKFNKEITNSQSFISNSSNVSNLDLTFSEMFTDEFSYHLAFTLLQEEYQLQGYQDFNKESIGFYQKLNSQSNSSDISSYNQESNITSLEDLSHDDYYTKQNSSLLKQHQAELTLPRNRKINIFSQNNNESNLIDASSSLSVPNLTIKKQPIKENSYNENDTSSNNSDYLNSQYTMNSESTIANNSLNYLSSNVSLNDTESELKKYNIKYQHQIKKVQVNQSAYNSINDNNKNLYANVPKFCPFTFWMKDFEECAKEYNQLFLGNNLSSKIIYNTIANKTYRWTPMMATTKEAVSQEQAINYICSNLHLLLSILNNVPEQTAQNRLAIIKCLKLCRIDKIFQKLSQSKNTDVLNLINLCIKKDLAKNLEDFSLSIFQMKDHYNLYGTSSIKSISKNKDYNGIKNLSRKILVKKKKHASMNNIIDNCDFDKNSCNINEGYTIINQDMDLNEMKSNTFSFGDRSKLFSIQNDKNRLNSIKYNSESYNKIASSINTLNVTDSYESVSSEIDSSHLSLAHKSQVIGRSSARKIKI</sequence>
<proteinExistence type="predicted"/>
<feature type="domain" description="Formin GTPase-binding" evidence="1">
    <location>
        <begin position="185"/>
        <end position="398"/>
    </location>
</feature>
<dbReference type="AlphaFoldDB" id="A0A1Y1UY93"/>
<dbReference type="OrthoDB" id="2155261at2759"/>
<gene>
    <name evidence="2" type="ORF">BCR36DRAFT_406761</name>
</gene>
<keyword evidence="3" id="KW-1185">Reference proteome</keyword>
<name>A0A1Y1UY93_9FUNG</name>
<dbReference type="InterPro" id="IPR016024">
    <property type="entry name" value="ARM-type_fold"/>
</dbReference>
<dbReference type="EMBL" id="MCFH01000053">
    <property type="protein sequence ID" value="ORX43397.1"/>
    <property type="molecule type" value="Genomic_DNA"/>
</dbReference>
<dbReference type="GO" id="GO:0003779">
    <property type="term" value="F:actin binding"/>
    <property type="evidence" value="ECO:0007669"/>
    <property type="project" value="InterPro"/>
</dbReference>
<dbReference type="STRING" id="1754191.A0A1Y1UY93"/>
<reference evidence="2 3" key="1">
    <citation type="submission" date="2016-08" db="EMBL/GenBank/DDBJ databases">
        <title>Genomes of anaerobic fungi encode conserved fungal cellulosomes for biomass hydrolysis.</title>
        <authorList>
            <consortium name="DOE Joint Genome Institute"/>
            <person name="Haitjema C.H."/>
            <person name="Gilmore S.P."/>
            <person name="Henske J.K."/>
            <person name="Solomon K.V."/>
            <person name="De Groot R."/>
            <person name="Kuo A."/>
            <person name="Mondo S.J."/>
            <person name="Salamov A.A."/>
            <person name="Labutti K."/>
            <person name="Zhao Z."/>
            <person name="Chiniquy J."/>
            <person name="Barry K."/>
            <person name="Brewer H.M."/>
            <person name="Purvine S.O."/>
            <person name="Wright A.T."/>
            <person name="Boxma B."/>
            <person name="Van Alen T."/>
            <person name="Hackstein J.H."/>
            <person name="Baker S.E."/>
            <person name="Grigoriev I.V."/>
            <person name="O'Malley M.A."/>
        </authorList>
    </citation>
    <scope>NUCLEOTIDE SEQUENCE [LARGE SCALE GENOMIC DNA]</scope>
    <source>
        <strain evidence="3">finn</strain>
    </source>
</reference>